<organism evidence="1 2">
    <name type="scientific">Ligilactobacillus agilis</name>
    <dbReference type="NCBI Taxonomy" id="1601"/>
    <lineage>
        <taxon>Bacteria</taxon>
        <taxon>Bacillati</taxon>
        <taxon>Bacillota</taxon>
        <taxon>Bacilli</taxon>
        <taxon>Lactobacillales</taxon>
        <taxon>Lactobacillaceae</taxon>
        <taxon>Ligilactobacillus</taxon>
    </lineage>
</organism>
<accession>A0A226RLW8</accession>
<sequence length="178" mass="20632">MVEVINTLGPKQTDSYRAGQYYLNQKRITGRLQLYSSYEELLGNLERLGGQLLLIPTAFQAATGSFSWGDIHYRFLEKLDLLDSFVYELEPVVLVRKIATTSKRVYTHRATKELLHALPLGKLEVVYTPSKYEAYQRYLVDGRYALTNKYNLILGQGEVVEQEYHVKMIWALYRIKGE</sequence>
<dbReference type="RefSeq" id="WP_089144361.1">
    <property type="nucleotide sequence ID" value="NZ_BLAO01000036.1"/>
</dbReference>
<protein>
    <submittedName>
        <fullName evidence="1">Uncharacterized protein</fullName>
    </submittedName>
</protein>
<comment type="caution">
    <text evidence="1">The sequence shown here is derived from an EMBL/GenBank/DDBJ whole genome shotgun (WGS) entry which is preliminary data.</text>
</comment>
<evidence type="ECO:0000313" key="2">
    <source>
        <dbReference type="Proteomes" id="UP000215261"/>
    </source>
</evidence>
<proteinExistence type="predicted"/>
<gene>
    <name evidence="1" type="ORF">AYP69_07140</name>
</gene>
<reference evidence="1 2" key="1">
    <citation type="submission" date="2016-03" db="EMBL/GenBank/DDBJ databases">
        <title>Sequencing of Lactobacillus Species from Commercial Turkeys.</title>
        <authorList>
            <person name="Johnson T.J."/>
            <person name="Youmans B.P."/>
            <person name="Case K.A."/>
        </authorList>
    </citation>
    <scope>NUCLEOTIDE SEQUENCE [LARGE SCALE GENOMIC DNA]</scope>
    <source>
        <strain evidence="1 2">UMNLA1</strain>
    </source>
</reference>
<dbReference type="EMBL" id="LUGO01000059">
    <property type="protein sequence ID" value="OXS39438.1"/>
    <property type="molecule type" value="Genomic_DNA"/>
</dbReference>
<evidence type="ECO:0000313" key="1">
    <source>
        <dbReference type="EMBL" id="OXS39438.1"/>
    </source>
</evidence>
<name>A0A226RLW8_9LACO</name>
<dbReference type="AlphaFoldDB" id="A0A226RLW8"/>
<dbReference type="Proteomes" id="UP000215261">
    <property type="component" value="Unassembled WGS sequence"/>
</dbReference>